<feature type="transmembrane region" description="Helical" evidence="13">
    <location>
        <begin position="51"/>
        <end position="74"/>
    </location>
</feature>
<dbReference type="PIRSF" id="PIRSF006603">
    <property type="entry name" value="DinF"/>
    <property type="match status" value="1"/>
</dbReference>
<keyword evidence="15" id="KW-1185">Reference proteome</keyword>
<evidence type="ECO:0000256" key="5">
    <source>
        <dbReference type="ARBA" id="ARBA00022448"/>
    </source>
</evidence>
<feature type="transmembrane region" description="Helical" evidence="13">
    <location>
        <begin position="192"/>
        <end position="213"/>
    </location>
</feature>
<evidence type="ECO:0000256" key="10">
    <source>
        <dbReference type="ARBA" id="ARBA00023065"/>
    </source>
</evidence>
<evidence type="ECO:0000256" key="11">
    <source>
        <dbReference type="ARBA" id="ARBA00023136"/>
    </source>
</evidence>
<dbReference type="PANTHER" id="PTHR43298:SF2">
    <property type="entry name" value="FMN_FAD EXPORTER YEEO-RELATED"/>
    <property type="match status" value="1"/>
</dbReference>
<dbReference type="GeneID" id="90531409"/>
<comment type="function">
    <text evidence="1">Multidrug efflux pump.</text>
</comment>
<dbReference type="CDD" id="cd13138">
    <property type="entry name" value="MATE_yoeA_like"/>
    <property type="match status" value="1"/>
</dbReference>
<feature type="transmembrane region" description="Helical" evidence="13">
    <location>
        <begin position="165"/>
        <end position="186"/>
    </location>
</feature>
<evidence type="ECO:0000256" key="4">
    <source>
        <dbReference type="ARBA" id="ARBA00020268"/>
    </source>
</evidence>
<keyword evidence="9 13" id="KW-1133">Transmembrane helix</keyword>
<reference evidence="14 15" key="1">
    <citation type="submission" date="2022-06" db="EMBL/GenBank/DDBJ databases">
        <title>Isolation of gut microbiota from human fecal samples.</title>
        <authorList>
            <person name="Pamer E.G."/>
            <person name="Barat B."/>
            <person name="Waligurski E."/>
            <person name="Medina S."/>
            <person name="Paddock L."/>
            <person name="Mostad J."/>
        </authorList>
    </citation>
    <scope>NUCLEOTIDE SEQUENCE [LARGE SCALE GENOMIC DNA]</scope>
    <source>
        <strain evidence="14 15">DFI.9.73</strain>
    </source>
</reference>
<comment type="caution">
    <text evidence="14">The sequence shown here is derived from an EMBL/GenBank/DDBJ whole genome shotgun (WGS) entry which is preliminary data.</text>
</comment>
<feature type="transmembrane region" description="Helical" evidence="13">
    <location>
        <begin position="138"/>
        <end position="158"/>
    </location>
</feature>
<keyword evidence="8 13" id="KW-0812">Transmembrane</keyword>
<gene>
    <name evidence="14" type="ORF">NE695_16870</name>
</gene>
<dbReference type="Proteomes" id="UP001524473">
    <property type="component" value="Unassembled WGS sequence"/>
</dbReference>
<dbReference type="EMBL" id="JANFZH010000057">
    <property type="protein sequence ID" value="MCQ4841585.1"/>
    <property type="molecule type" value="Genomic_DNA"/>
</dbReference>
<keyword evidence="10" id="KW-0406">Ion transport</keyword>
<evidence type="ECO:0000256" key="9">
    <source>
        <dbReference type="ARBA" id="ARBA00022989"/>
    </source>
</evidence>
<evidence type="ECO:0000256" key="8">
    <source>
        <dbReference type="ARBA" id="ARBA00022692"/>
    </source>
</evidence>
<keyword evidence="7" id="KW-1003">Cell membrane</keyword>
<organism evidence="14 15">
    <name type="scientific">Neglectibacter timonensis</name>
    <dbReference type="NCBI Taxonomy" id="1776382"/>
    <lineage>
        <taxon>Bacteria</taxon>
        <taxon>Bacillati</taxon>
        <taxon>Bacillota</taxon>
        <taxon>Clostridia</taxon>
        <taxon>Eubacteriales</taxon>
        <taxon>Oscillospiraceae</taxon>
        <taxon>Neglectibacter</taxon>
    </lineage>
</organism>
<evidence type="ECO:0000256" key="7">
    <source>
        <dbReference type="ARBA" id="ARBA00022475"/>
    </source>
</evidence>
<comment type="similarity">
    <text evidence="3">Belongs to the multi antimicrobial extrusion (MATE) (TC 2.A.66.1) family.</text>
</comment>
<evidence type="ECO:0000313" key="14">
    <source>
        <dbReference type="EMBL" id="MCQ4841585.1"/>
    </source>
</evidence>
<feature type="transmembrane region" description="Helical" evidence="13">
    <location>
        <begin position="12"/>
        <end position="31"/>
    </location>
</feature>
<feature type="transmembrane region" description="Helical" evidence="13">
    <location>
        <begin position="354"/>
        <end position="374"/>
    </location>
</feature>
<evidence type="ECO:0000256" key="13">
    <source>
        <dbReference type="SAM" id="Phobius"/>
    </source>
</evidence>
<evidence type="ECO:0000256" key="2">
    <source>
        <dbReference type="ARBA" id="ARBA00004651"/>
    </source>
</evidence>
<evidence type="ECO:0000256" key="6">
    <source>
        <dbReference type="ARBA" id="ARBA00022449"/>
    </source>
</evidence>
<dbReference type="InterPro" id="IPR002528">
    <property type="entry name" value="MATE_fam"/>
</dbReference>
<evidence type="ECO:0000256" key="1">
    <source>
        <dbReference type="ARBA" id="ARBA00003408"/>
    </source>
</evidence>
<evidence type="ECO:0000256" key="12">
    <source>
        <dbReference type="ARBA" id="ARBA00031636"/>
    </source>
</evidence>
<evidence type="ECO:0000313" key="15">
    <source>
        <dbReference type="Proteomes" id="UP001524473"/>
    </source>
</evidence>
<dbReference type="InterPro" id="IPR048279">
    <property type="entry name" value="MdtK-like"/>
</dbReference>
<dbReference type="InterPro" id="IPR050222">
    <property type="entry name" value="MATE_MdtK"/>
</dbReference>
<protein>
    <recommendedName>
        <fullName evidence="4">Probable multidrug resistance protein NorM</fullName>
    </recommendedName>
    <alternativeName>
        <fullName evidence="12">Multidrug-efflux transporter</fullName>
    </alternativeName>
</protein>
<feature type="transmembrane region" description="Helical" evidence="13">
    <location>
        <begin position="95"/>
        <end position="118"/>
    </location>
</feature>
<evidence type="ECO:0000256" key="3">
    <source>
        <dbReference type="ARBA" id="ARBA00010199"/>
    </source>
</evidence>
<feature type="transmembrane region" description="Helical" evidence="13">
    <location>
        <begin position="411"/>
        <end position="433"/>
    </location>
</feature>
<dbReference type="PANTHER" id="PTHR43298">
    <property type="entry name" value="MULTIDRUG RESISTANCE PROTEIN NORM-RELATED"/>
    <property type="match status" value="1"/>
</dbReference>
<keyword evidence="6" id="KW-0050">Antiport</keyword>
<dbReference type="Pfam" id="PF01554">
    <property type="entry name" value="MatE"/>
    <property type="match status" value="2"/>
</dbReference>
<sequence>MTKDMTSGSPMKHVLSFTIPLIFGNLFQQFYSMVDTIIVGRLLGTGPLAAVGSTGSINFFIIGFCLGICSGFSIPVAQRFGSKDFSDLKRFVGNIIWLSAAFSVLMTLLTVALCRPILEWMSTPADIINDAYSYIVVIFWGIPFIVFYNVLAGLLRAVGDSRTPVFFLVAASLLNIGLDFLLVLVIPMGVAGTAWATVISQAVSGLGCFLFILKKMPLLHVGREDLKPRPRYMKRLCGMGLPMGLQTSITAVGNVILQTSVNGLGSVAVASVTAASKLSSFFSTATDSLGVTMSTYAGQNIGAGKPERIGKGLKAGMFIGSIYSVLALGITFFFGKSLVHLFVEGSQEVIINQAYQYMLVNALFFIPLTGVNAIRLLIQGMGYSKLAMFAGVFEMVARGVTGLVLVPAFGFIAACFASPIAWIMADSFLILAYRRVMKQVRRWGK</sequence>
<name>A0ABT1S3S6_9FIRM</name>
<keyword evidence="5" id="KW-0813">Transport</keyword>
<dbReference type="RefSeq" id="WP_066861213.1">
    <property type="nucleotide sequence ID" value="NZ_CABKVV010000011.1"/>
</dbReference>
<proteinExistence type="inferred from homology"/>
<accession>A0ABT1S3S6</accession>
<feature type="transmembrane region" description="Helical" evidence="13">
    <location>
        <begin position="315"/>
        <end position="334"/>
    </location>
</feature>
<feature type="transmembrane region" description="Helical" evidence="13">
    <location>
        <begin position="386"/>
        <end position="405"/>
    </location>
</feature>
<keyword evidence="11 13" id="KW-0472">Membrane</keyword>
<dbReference type="NCBIfam" id="TIGR00797">
    <property type="entry name" value="matE"/>
    <property type="match status" value="1"/>
</dbReference>
<comment type="subcellular location">
    <subcellularLocation>
        <location evidence="2">Cell membrane</location>
        <topology evidence="2">Multi-pass membrane protein</topology>
    </subcellularLocation>
</comment>